<organism evidence="2 3">
    <name type="scientific">Xanthomonas citri pv. citri</name>
    <dbReference type="NCBI Taxonomy" id="611301"/>
    <lineage>
        <taxon>Bacteria</taxon>
        <taxon>Pseudomonadati</taxon>
        <taxon>Pseudomonadota</taxon>
        <taxon>Gammaproteobacteria</taxon>
        <taxon>Lysobacterales</taxon>
        <taxon>Lysobacteraceae</taxon>
        <taxon>Xanthomonas</taxon>
    </lineage>
</organism>
<feature type="compositionally biased region" description="Basic residues" evidence="1">
    <location>
        <begin position="132"/>
        <end position="141"/>
    </location>
</feature>
<dbReference type="AlphaFoldDB" id="A0A0U5BPS0"/>
<accession>A0A0U5BPS0</accession>
<evidence type="ECO:0000313" key="3">
    <source>
        <dbReference type="Proteomes" id="UP000052230"/>
    </source>
</evidence>
<protein>
    <submittedName>
        <fullName evidence="2">Uncharacterized protein</fullName>
    </submittedName>
</protein>
<sequence>MIGCSRRSSTSHQIRPSNFAAKGRAAAGAPVSNAAWSSYRRQILAAPMVSFGFSRNEWLAYQMGRRVSEALDRAPEMGWHVDQPSCRPPSVGWWLGDHLHRIHLTLKQRHWELRPVQQRKQSHTYDPAVGGTRKHLHRRRKRKPHLFLVRERLQPSVECIDRPIWAALRCKRHRHDESNRKRNRGVHCQ</sequence>
<dbReference type="EMBL" id="CCXZ01000079">
    <property type="protein sequence ID" value="CEG15075.1"/>
    <property type="molecule type" value="Genomic_DNA"/>
</dbReference>
<keyword evidence="3" id="KW-1185">Reference proteome</keyword>
<dbReference type="Proteomes" id="UP000052230">
    <property type="component" value="Unassembled WGS sequence"/>
</dbReference>
<reference evidence="2 3" key="1">
    <citation type="submission" date="2014-09" db="EMBL/GenBank/DDBJ databases">
        <authorList>
            <person name="Regsiter A."/>
        </authorList>
    </citation>
    <scope>NUCLEOTIDE SEQUENCE [LARGE SCALE GENOMIC DNA]</scope>
</reference>
<comment type="caution">
    <text evidence="2">The sequence shown here is derived from an EMBL/GenBank/DDBJ whole genome shotgun (WGS) entry which is preliminary data.</text>
</comment>
<proteinExistence type="predicted"/>
<evidence type="ECO:0000313" key="2">
    <source>
        <dbReference type="EMBL" id="CEG15075.1"/>
    </source>
</evidence>
<gene>
    <name evidence="2" type="ORF">XAC3562_170026</name>
</gene>
<name>A0A0U5BPS0_XANCI</name>
<evidence type="ECO:0000256" key="1">
    <source>
        <dbReference type="SAM" id="MobiDB-lite"/>
    </source>
</evidence>
<feature type="region of interest" description="Disordered" evidence="1">
    <location>
        <begin position="116"/>
        <end position="141"/>
    </location>
</feature>